<gene>
    <name evidence="1" type="ORF">ROSINTL182_09417</name>
</gene>
<protein>
    <submittedName>
        <fullName evidence="1">Uncharacterized protein</fullName>
    </submittedName>
</protein>
<proteinExistence type="predicted"/>
<sequence>MTDQDFSVRIKGIMGVSKRRIGSCDDFAHDMNENNVGGSI</sequence>
<evidence type="ECO:0000313" key="1">
    <source>
        <dbReference type="EMBL" id="EEU98706.1"/>
    </source>
</evidence>
<dbReference type="EMBL" id="ABYJ02000297">
    <property type="protein sequence ID" value="EEU98706.1"/>
    <property type="molecule type" value="Genomic_DNA"/>
</dbReference>
<evidence type="ECO:0000313" key="2">
    <source>
        <dbReference type="Proteomes" id="UP000004828"/>
    </source>
</evidence>
<dbReference type="Proteomes" id="UP000004828">
    <property type="component" value="Unassembled WGS sequence"/>
</dbReference>
<dbReference type="HOGENOM" id="CLU_3295904_0_0_9"/>
<comment type="caution">
    <text evidence="1">The sequence shown here is derived from an EMBL/GenBank/DDBJ whole genome shotgun (WGS) entry which is preliminary data.</text>
</comment>
<organism evidence="1 2">
    <name type="scientific">Roseburia intestinalis L1-82</name>
    <dbReference type="NCBI Taxonomy" id="536231"/>
    <lineage>
        <taxon>Bacteria</taxon>
        <taxon>Bacillati</taxon>
        <taxon>Bacillota</taxon>
        <taxon>Clostridia</taxon>
        <taxon>Lachnospirales</taxon>
        <taxon>Lachnospiraceae</taxon>
        <taxon>Roseburia</taxon>
    </lineage>
</organism>
<reference evidence="1 2" key="1">
    <citation type="submission" date="2009-08" db="EMBL/GenBank/DDBJ databases">
        <authorList>
            <person name="Weinstock G."/>
            <person name="Sodergren E."/>
            <person name="Clifton S."/>
            <person name="Fulton L."/>
            <person name="Fulton B."/>
            <person name="Courtney L."/>
            <person name="Fronick C."/>
            <person name="Harrison M."/>
            <person name="Strong C."/>
            <person name="Farmer C."/>
            <person name="Delahaunty K."/>
            <person name="Markovic C."/>
            <person name="Hall O."/>
            <person name="Minx P."/>
            <person name="Tomlinson C."/>
            <person name="Mitreva M."/>
            <person name="Nelson J."/>
            <person name="Hou S."/>
            <person name="Wollam A."/>
            <person name="Pepin K.H."/>
            <person name="Johnson M."/>
            <person name="Bhonagiri V."/>
            <person name="Nash W.E."/>
            <person name="Warren W."/>
            <person name="Chinwalla A."/>
            <person name="Mardis E.R."/>
            <person name="Wilson R.K."/>
        </authorList>
    </citation>
    <scope>NUCLEOTIDE SEQUENCE [LARGE SCALE GENOMIC DNA]</scope>
    <source>
        <strain evidence="1 2">L1-82</strain>
    </source>
</reference>
<accession>C7GHJ6</accession>
<dbReference type="AlphaFoldDB" id="C7GHJ6"/>
<name>C7GHJ6_9FIRM</name>